<evidence type="ECO:0000259" key="3">
    <source>
        <dbReference type="Pfam" id="PF00593"/>
    </source>
</evidence>
<dbReference type="InterPro" id="IPR037066">
    <property type="entry name" value="Plug_dom_sf"/>
</dbReference>
<keyword evidence="1" id="KW-0998">Cell outer membrane</keyword>
<comment type="similarity">
    <text evidence="1 2">Belongs to the TonB-dependent receptor family.</text>
</comment>
<keyword evidence="5" id="KW-0675">Receptor</keyword>
<evidence type="ECO:0000313" key="6">
    <source>
        <dbReference type="Proteomes" id="UP000324383"/>
    </source>
</evidence>
<dbReference type="InterPro" id="IPR039426">
    <property type="entry name" value="TonB-dep_rcpt-like"/>
</dbReference>
<keyword evidence="6" id="KW-1185">Reference proteome</keyword>
<dbReference type="AlphaFoldDB" id="A0A5D3EVT2"/>
<keyword evidence="1" id="KW-0813">Transport</keyword>
<dbReference type="Pfam" id="PF00593">
    <property type="entry name" value="TonB_dep_Rec_b-barrel"/>
    <property type="match status" value="1"/>
</dbReference>
<dbReference type="InterPro" id="IPR023996">
    <property type="entry name" value="TonB-dep_OMP_SusC/RagA"/>
</dbReference>
<accession>A0A5D3EVT2</accession>
<dbReference type="EMBL" id="VKLW01000014">
    <property type="protein sequence ID" value="TYK33598.1"/>
    <property type="molecule type" value="Genomic_DNA"/>
</dbReference>
<organism evidence="5 6">
    <name type="scientific">Bacteroides pyogenes</name>
    <dbReference type="NCBI Taxonomy" id="310300"/>
    <lineage>
        <taxon>Bacteria</taxon>
        <taxon>Pseudomonadati</taxon>
        <taxon>Bacteroidota</taxon>
        <taxon>Bacteroidia</taxon>
        <taxon>Bacteroidales</taxon>
        <taxon>Bacteroidaceae</taxon>
        <taxon>Bacteroides</taxon>
    </lineage>
</organism>
<dbReference type="Pfam" id="PF07715">
    <property type="entry name" value="Plug"/>
    <property type="match status" value="1"/>
</dbReference>
<keyword evidence="1 2" id="KW-0472">Membrane</keyword>
<evidence type="ECO:0000256" key="2">
    <source>
        <dbReference type="RuleBase" id="RU003357"/>
    </source>
</evidence>
<dbReference type="InterPro" id="IPR000531">
    <property type="entry name" value="Beta-barrel_TonB"/>
</dbReference>
<comment type="caution">
    <text evidence="5">The sequence shown here is derived from an EMBL/GenBank/DDBJ whole genome shotgun (WGS) entry which is preliminary data.</text>
</comment>
<dbReference type="Pfam" id="PF13715">
    <property type="entry name" value="CarbopepD_reg_2"/>
    <property type="match status" value="1"/>
</dbReference>
<dbReference type="NCBIfam" id="TIGR04057">
    <property type="entry name" value="SusC_RagA_signa"/>
    <property type="match status" value="1"/>
</dbReference>
<keyword evidence="1" id="KW-0812">Transmembrane</keyword>
<dbReference type="InterPro" id="IPR023997">
    <property type="entry name" value="TonB-dep_OMP_SusC/RagA_CS"/>
</dbReference>
<keyword evidence="1" id="KW-1134">Transmembrane beta strand</keyword>
<gene>
    <name evidence="5" type="ORF">FNJ60_07460</name>
</gene>
<dbReference type="InterPro" id="IPR008969">
    <property type="entry name" value="CarboxyPept-like_regulatory"/>
</dbReference>
<sequence>MRNTLNLRFSFLIAFLLFMPMMIHAFPPEGITIRGRVTDEALKEAVPGANVTVKGTTIGTITGFDGTYSIVVPSKKSVLVFSFMGYVTQEITVGDKRTIDVSLREDANVLGEVEVVAIAYGNQDKNLLTSAVSSISNKELIKSPVASVTNVLAGAMPGVSSVQTSGQPGKDAAAIYVRGSGSLNDSQSKPLILVDGVEREFSQIDPNEIESISILKDASSTAVFGVRGANGVVLVTTRRGKSGKPQINVSTSLGLQQPISLVEQTGSYEFARFWNIKQQLDGVADKKRYFTPEQVEAYRTGSDPIMYPSMDWKKYIFHDVYLQSKNNINISGGSEDVKYFISIGYLYQNGLLKDLPGQKYNNNYRYDRYNYRANIDAKLTKTTTMKLGIGGNLGKTQEPRSVVSDTGQDQNPWVIAQIWSHPFAGPGFIDGVRTLVPKDLVPLGEVLRDGMFVFYGKGYTQNYRTNLNLDLDITQKMDFLTKGLSVSVKGAYDNAFKLFKKRPGGDVESQTVYYKSYFDSNGNMPATDPDYDKSLIYLPSGSDTPLGYAEERGRDQNWYIEGRVNYERAFGNHKVSGLLLYNQSRDYYPDAYTYIPRSYIGFVGRATYSYLSKYLFDVNVGYNGSENFAPGKNRFGIFPAFSAGWVASAEKFMANQHVVDYLKLRLSWGRVGSDKGIDSRFMYMPAVWQQSGGYSFGVNTPENAPAFGITKIGNPHVTWETADKQNYGIDVKFLDNRLSLNFDYFMERRTGILITPESTPAIIATSLPNSNIGKVNNHGYEVALGWNDAKGKDFNYYMNANVSFARNKIIYRDEVPKQFDYMNVTGGSTGRQTNVYKYIRLYQQDDFIKDAEGGLTLKPELPQPYQKVYPGDAMYADLNGDNIVDGKDRCVAGYATRPEYTFGLNMGCNWKGFSFSMQWAGATNVSRMYDIEYRIPFTNAGKRGLLTYFYNDCWTPENQLGAVYPRPAEESESWNSEPSTLWLQDASYLRLKSLNVGYTISGNRLLKKVGVKSLGITFSGYNLLTFSPLKYIDPESNPDRLGDYPLIKLYSFGLNLNF</sequence>
<dbReference type="GO" id="GO:0009279">
    <property type="term" value="C:cell outer membrane"/>
    <property type="evidence" value="ECO:0007669"/>
    <property type="project" value="UniProtKB-SubCell"/>
</dbReference>
<feature type="domain" description="TonB-dependent receptor-like beta-barrel" evidence="3">
    <location>
        <begin position="455"/>
        <end position="1023"/>
    </location>
</feature>
<dbReference type="Gene3D" id="2.60.40.1120">
    <property type="entry name" value="Carboxypeptidase-like, regulatory domain"/>
    <property type="match status" value="1"/>
</dbReference>
<dbReference type="NCBIfam" id="TIGR04056">
    <property type="entry name" value="OMP_RagA_SusC"/>
    <property type="match status" value="1"/>
</dbReference>
<evidence type="ECO:0000256" key="1">
    <source>
        <dbReference type="PROSITE-ProRule" id="PRU01360"/>
    </source>
</evidence>
<evidence type="ECO:0000259" key="4">
    <source>
        <dbReference type="Pfam" id="PF07715"/>
    </source>
</evidence>
<protein>
    <submittedName>
        <fullName evidence="5">TonB-dependent receptor</fullName>
    </submittedName>
</protein>
<dbReference type="InterPro" id="IPR012910">
    <property type="entry name" value="Plug_dom"/>
</dbReference>
<name>A0A5D3EVT2_9BACE</name>
<dbReference type="PROSITE" id="PS52016">
    <property type="entry name" value="TONB_DEPENDENT_REC_3"/>
    <property type="match status" value="1"/>
</dbReference>
<dbReference type="FunFam" id="2.170.130.10:FF:000003">
    <property type="entry name" value="SusC/RagA family TonB-linked outer membrane protein"/>
    <property type="match status" value="1"/>
</dbReference>
<comment type="subcellular location">
    <subcellularLocation>
        <location evidence="1">Cell outer membrane</location>
        <topology evidence="1">Multi-pass membrane protein</topology>
    </subcellularLocation>
</comment>
<feature type="domain" description="TonB-dependent receptor plug" evidence="4">
    <location>
        <begin position="128"/>
        <end position="232"/>
    </location>
</feature>
<keyword evidence="2" id="KW-0798">TonB box</keyword>
<dbReference type="RefSeq" id="WP_148730451.1">
    <property type="nucleotide sequence ID" value="NZ_JADRGE010000001.1"/>
</dbReference>
<dbReference type="Gene3D" id="2.170.130.10">
    <property type="entry name" value="TonB-dependent receptor, plug domain"/>
    <property type="match status" value="1"/>
</dbReference>
<dbReference type="Proteomes" id="UP000324383">
    <property type="component" value="Unassembled WGS sequence"/>
</dbReference>
<dbReference type="SUPFAM" id="SSF56935">
    <property type="entry name" value="Porins"/>
    <property type="match status" value="1"/>
</dbReference>
<proteinExistence type="inferred from homology"/>
<dbReference type="SUPFAM" id="SSF49464">
    <property type="entry name" value="Carboxypeptidase regulatory domain-like"/>
    <property type="match status" value="1"/>
</dbReference>
<evidence type="ECO:0000313" key="5">
    <source>
        <dbReference type="EMBL" id="TYK33598.1"/>
    </source>
</evidence>
<reference evidence="5 6" key="1">
    <citation type="submission" date="2019-07" db="EMBL/GenBank/DDBJ databases">
        <title>Draft Genome Sequences of Bacteroides pyogenes Strains Isolated from the Uterus Holstein Dairy Cows with Metritis.</title>
        <authorList>
            <person name="Cunha F."/>
            <person name="Galvao K.N."/>
            <person name="Jeon S.J."/>
            <person name="Jeong K.C."/>
        </authorList>
    </citation>
    <scope>NUCLEOTIDE SEQUENCE [LARGE SCALE GENOMIC DNA]</scope>
    <source>
        <strain evidence="5 6">KG-31</strain>
    </source>
</reference>